<dbReference type="Ensembl" id="ENSSLDT00000010351.1">
    <property type="protein sequence ID" value="ENSSLDP00000009988.1"/>
    <property type="gene ID" value="ENSSLDG00000007952.1"/>
</dbReference>
<evidence type="ECO:0000256" key="4">
    <source>
        <dbReference type="ARBA" id="ARBA00023163"/>
    </source>
</evidence>
<dbReference type="STRING" id="1841481.ENSSLDP00000009988"/>
<gene>
    <name evidence="7" type="primary">MED17</name>
</gene>
<accession>A0A3B4XC64</accession>
<evidence type="ECO:0000256" key="2">
    <source>
        <dbReference type="ARBA" id="ARBA00005635"/>
    </source>
</evidence>
<keyword evidence="10" id="KW-1185">Reference proteome</keyword>
<comment type="similarity">
    <text evidence="2 7">Belongs to the Mediator complex subunit 17 family.</text>
</comment>
<comment type="function">
    <text evidence="6 7">Component of the Mediator complex, a coactivator involved in the regulated transcription of nearly all RNA polymerase II-dependent genes. Mediator functions as a bridge to convey information from gene-specific regulatory proteins to the basal RNA polymerase II transcription machinery. Mediator is recruited to promoters by direct interactions with regulatory proteins and serves as a scaffold for the assembly of a functional preinitiation complex with RNA polymerase II and the general transcription factors.</text>
</comment>
<reference evidence="9" key="1">
    <citation type="submission" date="2025-08" db="UniProtKB">
        <authorList>
            <consortium name="Ensembl"/>
        </authorList>
    </citation>
    <scope>IDENTIFICATION</scope>
</reference>
<reference evidence="9" key="2">
    <citation type="submission" date="2025-09" db="UniProtKB">
        <authorList>
            <consortium name="Ensembl"/>
        </authorList>
    </citation>
    <scope>IDENTIFICATION</scope>
</reference>
<sequence length="594" mass="66687">MSGGPAVRVSIESSCEKQVQEVALDGTETYVPPLSMSQNLAKLAQRIDFSQGSDSEEDGVEGEPRDREWGKQEPEEEEGTVKFQPSLWPWDSVRNNLRSALTEMCVLHDVLSVVKEKKYMALDPVSQDPTTPQVFQLISKKKSLATAAQLLLKGAEKLTKSVAENQENRRQRDFNSELLRLRSQWKLRKVGDKILGDLSYRSAGSLFPHHGTFEVIKNTDIDLDKKLPEDYCPLDVQIPSDLEGSAYIKVSIQKQAPDIGDLGTVNLFRRPPKTKAGTQAWHVKLEAAQNVLLCKEIFAQLSREAVQIKSQIPHIVVKNQIISQPFPGLQLSISLCHSTGEKKNHRASPEKPKPDDHLYVLEHNLHQMMREFHKQQLSSVVMPHPASAPFGHKRLRLAGPLAYDKTEISSLQQSEGLLEKIIKQAKHIFLRSRSIQLQLNIGVEQIRVVHRDGRVITLSHQEQELQDFLLSQMSQHQVHAVQQLAKVMGWHVLSFSNHVGLGPVESIGNASAVTVASPNGEYAISVRNGPESGCKVLVQFPRSLTKELPKSDVIQDTKWSHLRGPNKEVHWSKMEGRNFVYKMELLMAALTPCP</sequence>
<dbReference type="AlphaFoldDB" id="A0A3B4XC64"/>
<feature type="region of interest" description="Disordered" evidence="8">
    <location>
        <begin position="45"/>
        <end position="82"/>
    </location>
</feature>
<keyword evidence="5 7" id="KW-0539">Nucleus</keyword>
<name>A0A3B4XC64_SERLL</name>
<keyword evidence="3 7" id="KW-0805">Transcription regulation</keyword>
<dbReference type="InterPro" id="IPR019313">
    <property type="entry name" value="Mediator_Med17"/>
</dbReference>
<comment type="subunit">
    <text evidence="7">Component of the Mediator complex.</text>
</comment>
<dbReference type="GeneTree" id="ENSGT00390000011810"/>
<evidence type="ECO:0000256" key="3">
    <source>
        <dbReference type="ARBA" id="ARBA00023015"/>
    </source>
</evidence>
<dbReference type="Pfam" id="PF10156">
    <property type="entry name" value="Med17"/>
    <property type="match status" value="1"/>
</dbReference>
<keyword evidence="7" id="KW-0010">Activator</keyword>
<dbReference type="PANTHER" id="PTHR13114">
    <property type="entry name" value="MEDIATOR OF RNA POLYMERASE II TRANSCRIPTION SUBUNIT 17"/>
    <property type="match status" value="1"/>
</dbReference>
<keyword evidence="4 7" id="KW-0804">Transcription</keyword>
<dbReference type="GO" id="GO:0006357">
    <property type="term" value="P:regulation of transcription by RNA polymerase II"/>
    <property type="evidence" value="ECO:0007669"/>
    <property type="project" value="InterPro"/>
</dbReference>
<dbReference type="PANTHER" id="PTHR13114:SF7">
    <property type="entry name" value="MEDIATOR OF RNA POLYMERASE II TRANSCRIPTION SUBUNIT 17"/>
    <property type="match status" value="1"/>
</dbReference>
<protein>
    <recommendedName>
        <fullName evidence="7">Mediator of RNA polymerase II transcription subunit 17</fullName>
    </recommendedName>
    <alternativeName>
        <fullName evidence="7">Mediator complex subunit 17</fullName>
    </alternativeName>
</protein>
<evidence type="ECO:0000256" key="5">
    <source>
        <dbReference type="ARBA" id="ARBA00023242"/>
    </source>
</evidence>
<evidence type="ECO:0000313" key="9">
    <source>
        <dbReference type="Ensembl" id="ENSSLDP00000009988.1"/>
    </source>
</evidence>
<evidence type="ECO:0000256" key="7">
    <source>
        <dbReference type="RuleBase" id="RU364140"/>
    </source>
</evidence>
<evidence type="ECO:0000256" key="6">
    <source>
        <dbReference type="ARBA" id="ARBA00025687"/>
    </source>
</evidence>
<evidence type="ECO:0000256" key="8">
    <source>
        <dbReference type="SAM" id="MobiDB-lite"/>
    </source>
</evidence>
<comment type="subcellular location">
    <subcellularLocation>
        <location evidence="1 7">Nucleus</location>
    </subcellularLocation>
</comment>
<proteinExistence type="inferred from homology"/>
<dbReference type="GO" id="GO:0016592">
    <property type="term" value="C:mediator complex"/>
    <property type="evidence" value="ECO:0007669"/>
    <property type="project" value="InterPro"/>
</dbReference>
<dbReference type="GO" id="GO:0003712">
    <property type="term" value="F:transcription coregulator activity"/>
    <property type="evidence" value="ECO:0007669"/>
    <property type="project" value="InterPro"/>
</dbReference>
<evidence type="ECO:0000256" key="1">
    <source>
        <dbReference type="ARBA" id="ARBA00004123"/>
    </source>
</evidence>
<evidence type="ECO:0000313" key="10">
    <source>
        <dbReference type="Proteomes" id="UP000261360"/>
    </source>
</evidence>
<feature type="compositionally biased region" description="Basic and acidic residues" evidence="8">
    <location>
        <begin position="62"/>
        <end position="73"/>
    </location>
</feature>
<dbReference type="GO" id="GO:0070847">
    <property type="term" value="C:core mediator complex"/>
    <property type="evidence" value="ECO:0007669"/>
    <property type="project" value="TreeGrafter"/>
</dbReference>
<dbReference type="Proteomes" id="UP000261360">
    <property type="component" value="Unplaced"/>
</dbReference>
<organism evidence="9 10">
    <name type="scientific">Seriola lalandi dorsalis</name>
    <dbReference type="NCBI Taxonomy" id="1841481"/>
    <lineage>
        <taxon>Eukaryota</taxon>
        <taxon>Metazoa</taxon>
        <taxon>Chordata</taxon>
        <taxon>Craniata</taxon>
        <taxon>Vertebrata</taxon>
        <taxon>Euteleostomi</taxon>
        <taxon>Actinopterygii</taxon>
        <taxon>Neopterygii</taxon>
        <taxon>Teleostei</taxon>
        <taxon>Neoteleostei</taxon>
        <taxon>Acanthomorphata</taxon>
        <taxon>Carangaria</taxon>
        <taxon>Carangiformes</taxon>
        <taxon>Carangidae</taxon>
        <taxon>Seriola</taxon>
    </lineage>
</organism>